<dbReference type="Proteomes" id="UP000319578">
    <property type="component" value="Unassembled WGS sequence"/>
</dbReference>
<dbReference type="Proteomes" id="UP000036834">
    <property type="component" value="Unassembled WGS sequence"/>
</dbReference>
<name>A0A0K9YUC8_9BACL</name>
<dbReference type="EMBL" id="LGIQ01000007">
    <property type="protein sequence ID" value="KNB72286.1"/>
    <property type="molecule type" value="Genomic_DNA"/>
</dbReference>
<dbReference type="PATRIC" id="fig|54915.3.peg.995"/>
<evidence type="ECO:0000313" key="4">
    <source>
        <dbReference type="Proteomes" id="UP000319578"/>
    </source>
</evidence>
<protein>
    <submittedName>
        <fullName evidence="2">Uncharacterized protein</fullName>
    </submittedName>
</protein>
<dbReference type="AlphaFoldDB" id="A0A0K9YUC8"/>
<sequence>MYNNLVQAEAELELVKQRQSRLAYISGIANRFNHTKDLSELKARQDILSDSYQKAVEKVESEQKLLNEILKVEDSKKWILTSEKHEEETNFLTEEQAIEVNMASKPEILQVKIQLEYELKRLKIIDDCSRMHTVLGRIKQNQAKILQISLDEAKKQVRETISQEYKTWKELYLALEDFKSD</sequence>
<dbReference type="STRING" id="54915.ADS79_10320"/>
<evidence type="ECO:0000313" key="3">
    <source>
        <dbReference type="Proteomes" id="UP000036834"/>
    </source>
</evidence>
<reference evidence="2" key="2">
    <citation type="submission" date="2015-07" db="EMBL/GenBank/DDBJ databases">
        <title>MeaNS - Measles Nucleotide Surveillance Program.</title>
        <authorList>
            <person name="Tran T."/>
            <person name="Druce J."/>
        </authorList>
    </citation>
    <scope>NUCLEOTIDE SEQUENCE</scope>
    <source>
        <strain evidence="2">DSM 9887</strain>
    </source>
</reference>
<keyword evidence="4" id="KW-1185">Reference proteome</keyword>
<reference evidence="3" key="1">
    <citation type="submission" date="2015-07" db="EMBL/GenBank/DDBJ databases">
        <title>Genome sequencing project for genomic taxonomy and phylogenomics of Bacillus-like bacteria.</title>
        <authorList>
            <person name="Liu B."/>
            <person name="Wang J."/>
            <person name="Zhu Y."/>
            <person name="Liu G."/>
            <person name="Chen Q."/>
            <person name="Chen Z."/>
            <person name="Lan J."/>
            <person name="Che J."/>
            <person name="Ge C."/>
            <person name="Shi H."/>
            <person name="Pan Z."/>
            <person name="Liu X."/>
        </authorList>
    </citation>
    <scope>NUCLEOTIDE SEQUENCE [LARGE SCALE GENOMIC DNA]</scope>
    <source>
        <strain evidence="3">DSM 9887</strain>
    </source>
</reference>
<gene>
    <name evidence="2" type="ORF">ADS79_10320</name>
    <name evidence="1" type="ORF">BRE01_65600</name>
</gene>
<organism evidence="2 3">
    <name type="scientific">Brevibacillus reuszeri</name>
    <dbReference type="NCBI Taxonomy" id="54915"/>
    <lineage>
        <taxon>Bacteria</taxon>
        <taxon>Bacillati</taxon>
        <taxon>Bacillota</taxon>
        <taxon>Bacilli</taxon>
        <taxon>Bacillales</taxon>
        <taxon>Paenibacillaceae</taxon>
        <taxon>Brevibacillus</taxon>
    </lineage>
</organism>
<accession>A0A0K9YUC8</accession>
<dbReference type="EMBL" id="BJON01000036">
    <property type="protein sequence ID" value="GED72858.1"/>
    <property type="molecule type" value="Genomic_DNA"/>
</dbReference>
<reference evidence="1 4" key="3">
    <citation type="submission" date="2019-06" db="EMBL/GenBank/DDBJ databases">
        <title>Whole genome shotgun sequence of Brevibacillus reuszeri NBRC 15719.</title>
        <authorList>
            <person name="Hosoyama A."/>
            <person name="Uohara A."/>
            <person name="Ohji S."/>
            <person name="Ichikawa N."/>
        </authorList>
    </citation>
    <scope>NUCLEOTIDE SEQUENCE [LARGE SCALE GENOMIC DNA]</scope>
    <source>
        <strain evidence="1 4">NBRC 15719</strain>
    </source>
</reference>
<evidence type="ECO:0000313" key="2">
    <source>
        <dbReference type="EMBL" id="KNB72286.1"/>
    </source>
</evidence>
<evidence type="ECO:0000313" key="1">
    <source>
        <dbReference type="EMBL" id="GED72858.1"/>
    </source>
</evidence>
<proteinExistence type="predicted"/>
<comment type="caution">
    <text evidence="2">The sequence shown here is derived from an EMBL/GenBank/DDBJ whole genome shotgun (WGS) entry which is preliminary data.</text>
</comment>